<dbReference type="EMBL" id="NOIG01000008">
    <property type="protein sequence ID" value="OYD50010.1"/>
    <property type="molecule type" value="Genomic_DNA"/>
</dbReference>
<dbReference type="RefSeq" id="WP_094290162.1">
    <property type="nucleotide sequence ID" value="NZ_JAMXHW010000017.1"/>
</dbReference>
<keyword evidence="3" id="KW-1185">Reference proteome</keyword>
<feature type="region of interest" description="Disordered" evidence="1">
    <location>
        <begin position="88"/>
        <end position="108"/>
    </location>
</feature>
<evidence type="ECO:0000256" key="1">
    <source>
        <dbReference type="SAM" id="MobiDB-lite"/>
    </source>
</evidence>
<dbReference type="Proteomes" id="UP000215441">
    <property type="component" value="Unassembled WGS sequence"/>
</dbReference>
<reference evidence="2 3" key="1">
    <citation type="submission" date="2017-07" db="EMBL/GenBank/DDBJ databases">
        <title>Acidovorax KNDSW TSA 6 genome sequence and assembly.</title>
        <authorList>
            <person name="Mayilraj S."/>
        </authorList>
    </citation>
    <scope>NUCLEOTIDE SEQUENCE [LARGE SCALE GENOMIC DNA]</scope>
    <source>
        <strain evidence="2 3">KNDSW-TSA6</strain>
    </source>
</reference>
<dbReference type="OrthoDB" id="9181414at2"/>
<gene>
    <name evidence="2" type="ORF">CBY09_13810</name>
</gene>
<accession>A0A235ELY5</accession>
<evidence type="ECO:0000313" key="2">
    <source>
        <dbReference type="EMBL" id="OYD50010.1"/>
    </source>
</evidence>
<sequence>MPDSDKLAIAAHLHVLLRRKTGRVTDTEWMAANAEYALEIVRFARLRAQEDNVPELAEWADRLDHAVHQEPAPAARKPLLDVAAQAVRQRLAPPPPPPEVPRYVGGIR</sequence>
<organism evidence="2 3">
    <name type="scientific">Acidovorax kalamii</name>
    <dbReference type="NCBI Taxonomy" id="2004485"/>
    <lineage>
        <taxon>Bacteria</taxon>
        <taxon>Pseudomonadati</taxon>
        <taxon>Pseudomonadota</taxon>
        <taxon>Betaproteobacteria</taxon>
        <taxon>Burkholderiales</taxon>
        <taxon>Comamonadaceae</taxon>
        <taxon>Acidovorax</taxon>
    </lineage>
</organism>
<protein>
    <submittedName>
        <fullName evidence="2">Uncharacterized protein</fullName>
    </submittedName>
</protein>
<proteinExistence type="predicted"/>
<dbReference type="AlphaFoldDB" id="A0A235ELY5"/>
<evidence type="ECO:0000313" key="3">
    <source>
        <dbReference type="Proteomes" id="UP000215441"/>
    </source>
</evidence>
<name>A0A235ELY5_9BURK</name>
<comment type="caution">
    <text evidence="2">The sequence shown here is derived from an EMBL/GenBank/DDBJ whole genome shotgun (WGS) entry which is preliminary data.</text>
</comment>